<dbReference type="Proteomes" id="UP001236663">
    <property type="component" value="Unassembled WGS sequence"/>
</dbReference>
<dbReference type="InterPro" id="IPR048395">
    <property type="entry name" value="Glyco_hydro_31_C"/>
</dbReference>
<evidence type="ECO:0000259" key="6">
    <source>
        <dbReference type="Pfam" id="PF17137"/>
    </source>
</evidence>
<dbReference type="InterPro" id="IPR013780">
    <property type="entry name" value="Glyco_hydro_b"/>
</dbReference>
<feature type="signal peptide" evidence="3">
    <location>
        <begin position="1"/>
        <end position="20"/>
    </location>
</feature>
<keyword evidence="2" id="KW-0326">Glycosidase</keyword>
<dbReference type="InterPro" id="IPR051816">
    <property type="entry name" value="Glycosyl_Hydrolase_31"/>
</dbReference>
<dbReference type="CDD" id="cd14752">
    <property type="entry name" value="GH31_N"/>
    <property type="match status" value="1"/>
</dbReference>
<dbReference type="SUPFAM" id="SSF51011">
    <property type="entry name" value="Glycosyl hydrolase domain"/>
    <property type="match status" value="1"/>
</dbReference>
<evidence type="ECO:0000259" key="5">
    <source>
        <dbReference type="Pfam" id="PF13802"/>
    </source>
</evidence>
<dbReference type="PANTHER" id="PTHR43863">
    <property type="entry name" value="HYDROLASE, PUTATIVE (AFU_ORTHOLOGUE AFUA_1G03140)-RELATED"/>
    <property type="match status" value="1"/>
</dbReference>
<feature type="domain" description="DUF5110" evidence="6">
    <location>
        <begin position="646"/>
        <end position="688"/>
    </location>
</feature>
<dbReference type="Gene3D" id="2.60.40.1180">
    <property type="entry name" value="Golgi alpha-mannosidase II"/>
    <property type="match status" value="2"/>
</dbReference>
<proteinExistence type="inferred from homology"/>
<keyword evidence="3" id="KW-0732">Signal</keyword>
<dbReference type="Gene3D" id="2.60.40.1760">
    <property type="entry name" value="glycosyl hydrolase (family 31)"/>
    <property type="match status" value="1"/>
</dbReference>
<feature type="domain" description="Glycoside hydrolase family 31 TIM barrel" evidence="4">
    <location>
        <begin position="219"/>
        <end position="513"/>
    </location>
</feature>
<evidence type="ECO:0000256" key="3">
    <source>
        <dbReference type="SAM" id="SignalP"/>
    </source>
</evidence>
<evidence type="ECO:0000256" key="2">
    <source>
        <dbReference type="RuleBase" id="RU361185"/>
    </source>
</evidence>
<dbReference type="PANTHER" id="PTHR43863:SF2">
    <property type="entry name" value="MALTASE-GLUCOAMYLASE"/>
    <property type="match status" value="1"/>
</dbReference>
<dbReference type="RefSeq" id="WP_163384651.1">
    <property type="nucleotide sequence ID" value="NZ_JAUFQS010000003.1"/>
</dbReference>
<dbReference type="InterPro" id="IPR025887">
    <property type="entry name" value="Glyco_hydro_31_N_dom"/>
</dbReference>
<dbReference type="EMBL" id="JAUFQS010000003">
    <property type="protein sequence ID" value="MDN3686486.1"/>
    <property type="molecule type" value="Genomic_DNA"/>
</dbReference>
<evidence type="ECO:0000313" key="9">
    <source>
        <dbReference type="Proteomes" id="UP001236663"/>
    </source>
</evidence>
<evidence type="ECO:0000313" key="8">
    <source>
        <dbReference type="EMBL" id="MDN3686486.1"/>
    </source>
</evidence>
<dbReference type="SUPFAM" id="SSF51445">
    <property type="entry name" value="(Trans)glycosidases"/>
    <property type="match status" value="1"/>
</dbReference>
<dbReference type="SUPFAM" id="SSF74650">
    <property type="entry name" value="Galactose mutarotase-like"/>
    <property type="match status" value="1"/>
</dbReference>
<organism evidence="8 9">
    <name type="scientific">Cyclobacterium jeungdonense</name>
    <dbReference type="NCBI Taxonomy" id="708087"/>
    <lineage>
        <taxon>Bacteria</taxon>
        <taxon>Pseudomonadati</taxon>
        <taxon>Bacteroidota</taxon>
        <taxon>Cytophagia</taxon>
        <taxon>Cytophagales</taxon>
        <taxon>Cyclobacteriaceae</taxon>
        <taxon>Cyclobacterium</taxon>
    </lineage>
</organism>
<accession>A0ABT8C189</accession>
<dbReference type="InterPro" id="IPR000322">
    <property type="entry name" value="Glyco_hydro_31_TIM"/>
</dbReference>
<name>A0ABT8C189_9BACT</name>
<evidence type="ECO:0000259" key="7">
    <source>
        <dbReference type="Pfam" id="PF21365"/>
    </source>
</evidence>
<feature type="domain" description="Glycoside hydrolase family 31 N-terminal" evidence="5">
    <location>
        <begin position="82"/>
        <end position="147"/>
    </location>
</feature>
<dbReference type="InterPro" id="IPR017853">
    <property type="entry name" value="GH"/>
</dbReference>
<comment type="caution">
    <text evidence="8">The sequence shown here is derived from an EMBL/GenBank/DDBJ whole genome shotgun (WGS) entry which is preliminary data.</text>
</comment>
<dbReference type="GO" id="GO:0016787">
    <property type="term" value="F:hydrolase activity"/>
    <property type="evidence" value="ECO:0007669"/>
    <property type="project" value="UniProtKB-KW"/>
</dbReference>
<dbReference type="Pfam" id="PF21365">
    <property type="entry name" value="Glyco_hydro_31_3rd"/>
    <property type="match status" value="1"/>
</dbReference>
<dbReference type="Pfam" id="PF17137">
    <property type="entry name" value="DUF5110"/>
    <property type="match status" value="1"/>
</dbReference>
<sequence length="717" mass="81802">MKQSVCSLLLYFFIAIPSFSQEIHWESVAPGVWRGTTGTPEAYDLWSAAEPSPKMASLEKLGEAEFPLSKGEIISRHLDGNTYLRFPLKRGEQLFGFGLNFKTIHQRGRILRLHVDHYGGEDNGRTHAPVPFYVSDQGYGIFINSARYLDVYAGSASRLNSKDPAEARDRNTDPNWTASPYSDGVEILVPADGVTFYVFAGPSALEAIQRFNLLNGGGPIPPRWGLGFTQRVHRLYDQEEVIREVDEFEKKGFPLDFVGLEPGWQSKSYPNTFAWDPVRFPDPELLAKTLKDKGVSINLWMNPYVSPQAEFYDTLKPYYGSHTVWAGAVPDLSMEKAEEIYWGNFKRDHVEIGVGGYKIDEVDGYDRWLWPDVATFPSGLAAEQMRQTYGLLVQKQSTELFREQNRRTWGLVRASNGGGVSFPYVLYNDYYNHRDFITALINSGYSGVLWTPEARASDTAEEWLRRFQTVVFSPMAMINAWASGTKPWTYPEVEEEVKAMALLRMQMIPYWYSSFAQYHFEGIPPFRGVNLEPGFKEMESSDILEGPTDLESNPYEEALRNEMKDQYMAGPSLLVAPFFAGERSRKVILPHGNWYDFYEGTFAGNGEIIEVQARMDRIPVFVKEGSIIPLMEPRLHAPEKGEVVDLEIRHYGKEPARYRYYDDDGYSFDFEKGAYTWRELKVEKDGQGKWKGFLSPPVEGKPNTIGEVRWKFMTSGD</sequence>
<gene>
    <name evidence="8" type="ORF">QWZ15_01485</name>
</gene>
<evidence type="ECO:0000259" key="4">
    <source>
        <dbReference type="Pfam" id="PF01055"/>
    </source>
</evidence>
<dbReference type="InterPro" id="IPR033403">
    <property type="entry name" value="DUF5110"/>
</dbReference>
<comment type="similarity">
    <text evidence="1 2">Belongs to the glycosyl hydrolase 31 family.</text>
</comment>
<keyword evidence="9" id="KW-1185">Reference proteome</keyword>
<dbReference type="Pfam" id="PF01055">
    <property type="entry name" value="Glyco_hydro_31_2nd"/>
    <property type="match status" value="1"/>
</dbReference>
<protein>
    <submittedName>
        <fullName evidence="8">Glycoside hydrolase family 31 protein</fullName>
    </submittedName>
</protein>
<feature type="chain" id="PRO_5045723182" evidence="3">
    <location>
        <begin position="21"/>
        <end position="717"/>
    </location>
</feature>
<dbReference type="Gene3D" id="3.20.20.80">
    <property type="entry name" value="Glycosidases"/>
    <property type="match status" value="1"/>
</dbReference>
<feature type="domain" description="Glycosyl hydrolase family 31 C-terminal" evidence="7">
    <location>
        <begin position="561"/>
        <end position="628"/>
    </location>
</feature>
<evidence type="ECO:0000256" key="1">
    <source>
        <dbReference type="ARBA" id="ARBA00007806"/>
    </source>
</evidence>
<dbReference type="Pfam" id="PF13802">
    <property type="entry name" value="Gal_mutarotas_2"/>
    <property type="match status" value="1"/>
</dbReference>
<keyword evidence="2 8" id="KW-0378">Hydrolase</keyword>
<reference evidence="9" key="1">
    <citation type="journal article" date="2019" name="Int. J. Syst. Evol. Microbiol.">
        <title>The Global Catalogue of Microorganisms (GCM) 10K type strain sequencing project: providing services to taxonomists for standard genome sequencing and annotation.</title>
        <authorList>
            <consortium name="The Broad Institute Genomics Platform"/>
            <consortium name="The Broad Institute Genome Sequencing Center for Infectious Disease"/>
            <person name="Wu L."/>
            <person name="Ma J."/>
        </authorList>
    </citation>
    <scope>NUCLEOTIDE SEQUENCE [LARGE SCALE GENOMIC DNA]</scope>
    <source>
        <strain evidence="9">CECT 7706</strain>
    </source>
</reference>
<dbReference type="InterPro" id="IPR011013">
    <property type="entry name" value="Gal_mutarotase_sf_dom"/>
</dbReference>